<dbReference type="Gramene" id="EOY19026">
    <property type="protein sequence ID" value="EOY19026"/>
    <property type="gene ID" value="TCM_043652"/>
</dbReference>
<feature type="region of interest" description="Disordered" evidence="1">
    <location>
        <begin position="1"/>
        <end position="40"/>
    </location>
</feature>
<dbReference type="EMBL" id="CM001888">
    <property type="protein sequence ID" value="EOY19026.1"/>
    <property type="molecule type" value="Genomic_DNA"/>
</dbReference>
<name>A0A061FPM5_THECC</name>
<dbReference type="AlphaFoldDB" id="A0A061FPM5"/>
<dbReference type="HOGENOM" id="CLU_100790_1_0_1"/>
<evidence type="ECO:0000313" key="2">
    <source>
        <dbReference type="EMBL" id="EOY19026.1"/>
    </source>
</evidence>
<evidence type="ECO:0000313" key="3">
    <source>
        <dbReference type="Proteomes" id="UP000026915"/>
    </source>
</evidence>
<feature type="compositionally biased region" description="Basic and acidic residues" evidence="1">
    <location>
        <begin position="1"/>
        <end position="15"/>
    </location>
</feature>
<dbReference type="Proteomes" id="UP000026915">
    <property type="component" value="Chromosome 10"/>
</dbReference>
<protein>
    <submittedName>
        <fullName evidence="2">Uncharacterized protein</fullName>
    </submittedName>
</protein>
<dbReference type="InParanoid" id="A0A061FPM5"/>
<evidence type="ECO:0000256" key="1">
    <source>
        <dbReference type="SAM" id="MobiDB-lite"/>
    </source>
</evidence>
<reference evidence="2 3" key="1">
    <citation type="journal article" date="2013" name="Genome Biol.">
        <title>The genome sequence of the most widely cultivated cacao type and its use to identify candidate genes regulating pod color.</title>
        <authorList>
            <person name="Motamayor J.C."/>
            <person name="Mockaitis K."/>
            <person name="Schmutz J."/>
            <person name="Haiminen N."/>
            <person name="Iii D.L."/>
            <person name="Cornejo O."/>
            <person name="Findley S.D."/>
            <person name="Zheng P."/>
            <person name="Utro F."/>
            <person name="Royaert S."/>
            <person name="Saski C."/>
            <person name="Jenkins J."/>
            <person name="Podicheti R."/>
            <person name="Zhao M."/>
            <person name="Scheffler B.E."/>
            <person name="Stack J.C."/>
            <person name="Feltus F.A."/>
            <person name="Mustiga G.M."/>
            <person name="Amores F."/>
            <person name="Phillips W."/>
            <person name="Marelli J.P."/>
            <person name="May G.D."/>
            <person name="Shapiro H."/>
            <person name="Ma J."/>
            <person name="Bustamante C.D."/>
            <person name="Schnell R.J."/>
            <person name="Main D."/>
            <person name="Gilbert D."/>
            <person name="Parida L."/>
            <person name="Kuhn D.N."/>
        </authorList>
    </citation>
    <scope>NUCLEOTIDE SEQUENCE [LARGE SCALE GENOMIC DNA]</scope>
    <source>
        <strain evidence="3">cv. Matina 1-6</strain>
    </source>
</reference>
<proteinExistence type="predicted"/>
<keyword evidence="3" id="KW-1185">Reference proteome</keyword>
<organism evidence="2 3">
    <name type="scientific">Theobroma cacao</name>
    <name type="common">Cacao</name>
    <name type="synonym">Cocoa</name>
    <dbReference type="NCBI Taxonomy" id="3641"/>
    <lineage>
        <taxon>Eukaryota</taxon>
        <taxon>Viridiplantae</taxon>
        <taxon>Streptophyta</taxon>
        <taxon>Embryophyta</taxon>
        <taxon>Tracheophyta</taxon>
        <taxon>Spermatophyta</taxon>
        <taxon>Magnoliopsida</taxon>
        <taxon>eudicotyledons</taxon>
        <taxon>Gunneridae</taxon>
        <taxon>Pentapetalae</taxon>
        <taxon>rosids</taxon>
        <taxon>malvids</taxon>
        <taxon>Malvales</taxon>
        <taxon>Malvaceae</taxon>
        <taxon>Byttnerioideae</taxon>
        <taxon>Theobroma</taxon>
    </lineage>
</organism>
<accession>A0A061FPM5</accession>
<gene>
    <name evidence="2" type="ORF">TCM_043652</name>
</gene>
<feature type="compositionally biased region" description="Polar residues" evidence="1">
    <location>
        <begin position="31"/>
        <end position="40"/>
    </location>
</feature>
<sequence length="136" mass="15443">MSSSEEKGNDSHNIEEGSMDSIVESRYAQEGESQGSNPSQVAIGWIPLGAKIVFKCLKSLERMANTKNDPKKKDKEKVEEVAIGSYRPRKVSVVLDFPPDCGRSAAFVKRKDYVRMRRILRRLTTIWNMIHQCVQV</sequence>